<dbReference type="GO" id="GO:0003743">
    <property type="term" value="F:translation initiation factor activity"/>
    <property type="evidence" value="ECO:0007669"/>
    <property type="project" value="UniProtKB-KW"/>
</dbReference>
<evidence type="ECO:0000313" key="2">
    <source>
        <dbReference type="Proteomes" id="UP000593910"/>
    </source>
</evidence>
<organism evidence="1 2">
    <name type="scientific">Sulfurimonas marina</name>
    <dbReference type="NCBI Taxonomy" id="2590551"/>
    <lineage>
        <taxon>Bacteria</taxon>
        <taxon>Pseudomonadati</taxon>
        <taxon>Campylobacterota</taxon>
        <taxon>Epsilonproteobacteria</taxon>
        <taxon>Campylobacterales</taxon>
        <taxon>Sulfurimonadaceae</taxon>
        <taxon>Sulfurimonas</taxon>
    </lineage>
</organism>
<dbReference type="EMBL" id="CP041165">
    <property type="protein sequence ID" value="QOP42416.1"/>
    <property type="molecule type" value="Genomic_DNA"/>
</dbReference>
<proteinExistence type="predicted"/>
<gene>
    <name evidence="1" type="ORF">FJR03_10520</name>
</gene>
<keyword evidence="2" id="KW-1185">Reference proteome</keyword>
<dbReference type="AlphaFoldDB" id="A0A7M1AYM3"/>
<name>A0A7M1AYM3_9BACT</name>
<protein>
    <submittedName>
        <fullName evidence="1">Replication initiation factor domain-containing protein</fullName>
    </submittedName>
</protein>
<dbReference type="KEGG" id="smax:FJR03_10520"/>
<dbReference type="Proteomes" id="UP000593910">
    <property type="component" value="Chromosome"/>
</dbReference>
<keyword evidence="1" id="KW-0396">Initiation factor</keyword>
<reference evidence="1 2" key="1">
    <citation type="submission" date="2019-06" db="EMBL/GenBank/DDBJ databases">
        <title>Sulfurimonas gotlandica sp. nov., a chemoautotrophic and psychrotolerant epsilonproteobacterium isolated from a pelagic redoxcline, and an emended description of the genus Sulfurimonas.</title>
        <authorList>
            <person name="Wang S."/>
            <person name="Jiang L."/>
            <person name="Shao Z."/>
        </authorList>
    </citation>
    <scope>NUCLEOTIDE SEQUENCE [LARGE SCALE GENOMIC DNA]</scope>
    <source>
        <strain evidence="1 2">B2</strain>
    </source>
</reference>
<evidence type="ECO:0000313" key="1">
    <source>
        <dbReference type="EMBL" id="QOP42416.1"/>
    </source>
</evidence>
<keyword evidence="1" id="KW-0648">Protein biosynthesis</keyword>
<sequence>MNKQTFFFNGKAQGFYWFTHIDSYFTIGFKDYRKNRGLNDIQVQLDARGIYFLGIKFLIQYIDAILVDYITGHKPITRADLNIFVQSDLSWIDKTMFVTRKRKYETLIKERANKHKLETLYIGKRPFLLRLYDKRAELKKSKKKDMMYNHFITYGFDRTNDIYNIEFEMHRDYLKTFKIDTVDDLLSGAEALFKDCLNGIRMVDLSSITDNTKEMKNKHRAKTHPLWEHLEKSYTLKEFYEIQAPIERIKRKSYKYTIVEAIKDTIAVARKFHIHGGVIDEMFFKEVLDEFKKNHINSIKDKQGVKLVYENVTTQINPRDLDDLELQKYILKLKEDLDSPSDLDIQVLIKKYENAYIELRTRGLDNPCEYPF</sequence>
<accession>A0A7M1AYM3</accession>